<proteinExistence type="predicted"/>
<accession>A0A9D3YXR6</accession>
<gene>
    <name evidence="4" type="ORF">DPMN_067308</name>
</gene>
<evidence type="ECO:0000256" key="2">
    <source>
        <dbReference type="SAM" id="MobiDB-lite"/>
    </source>
</evidence>
<comment type="caution">
    <text evidence="4">The sequence shown here is derived from an EMBL/GenBank/DDBJ whole genome shotgun (WGS) entry which is preliminary data.</text>
</comment>
<evidence type="ECO:0000256" key="1">
    <source>
        <dbReference type="ARBA" id="ARBA00023125"/>
    </source>
</evidence>
<feature type="compositionally biased region" description="Polar residues" evidence="2">
    <location>
        <begin position="171"/>
        <end position="183"/>
    </location>
</feature>
<dbReference type="InterPro" id="IPR009057">
    <property type="entry name" value="Homeodomain-like_sf"/>
</dbReference>
<feature type="domain" description="HTH CENPB-type" evidence="3">
    <location>
        <begin position="60"/>
        <end position="107"/>
    </location>
</feature>
<dbReference type="AlphaFoldDB" id="A0A9D3YXR6"/>
<feature type="region of interest" description="Disordered" evidence="2">
    <location>
        <begin position="158"/>
        <end position="183"/>
    </location>
</feature>
<protein>
    <recommendedName>
        <fullName evidence="3">HTH CENPB-type domain-containing protein</fullName>
    </recommendedName>
</protein>
<dbReference type="Gene3D" id="1.10.10.60">
    <property type="entry name" value="Homeodomain-like"/>
    <property type="match status" value="1"/>
</dbReference>
<organism evidence="4 5">
    <name type="scientific">Dreissena polymorpha</name>
    <name type="common">Zebra mussel</name>
    <name type="synonym">Mytilus polymorpha</name>
    <dbReference type="NCBI Taxonomy" id="45954"/>
    <lineage>
        <taxon>Eukaryota</taxon>
        <taxon>Metazoa</taxon>
        <taxon>Spiralia</taxon>
        <taxon>Lophotrochozoa</taxon>
        <taxon>Mollusca</taxon>
        <taxon>Bivalvia</taxon>
        <taxon>Autobranchia</taxon>
        <taxon>Heteroconchia</taxon>
        <taxon>Euheterodonta</taxon>
        <taxon>Imparidentia</taxon>
        <taxon>Neoheterodontei</taxon>
        <taxon>Myida</taxon>
        <taxon>Dreissenoidea</taxon>
        <taxon>Dreissenidae</taxon>
        <taxon>Dreissena</taxon>
    </lineage>
</organism>
<dbReference type="EMBL" id="JAIWYP010000014">
    <property type="protein sequence ID" value="KAH3707889.1"/>
    <property type="molecule type" value="Genomic_DNA"/>
</dbReference>
<dbReference type="SUPFAM" id="SSF46689">
    <property type="entry name" value="Homeodomain-like"/>
    <property type="match status" value="1"/>
</dbReference>
<evidence type="ECO:0000259" key="3">
    <source>
        <dbReference type="Pfam" id="PF03221"/>
    </source>
</evidence>
<reference evidence="4" key="2">
    <citation type="submission" date="2020-11" db="EMBL/GenBank/DDBJ databases">
        <authorList>
            <person name="McCartney M.A."/>
            <person name="Auch B."/>
            <person name="Kono T."/>
            <person name="Mallez S."/>
            <person name="Becker A."/>
            <person name="Gohl D.M."/>
            <person name="Silverstein K.A.T."/>
            <person name="Koren S."/>
            <person name="Bechman K.B."/>
            <person name="Herman A."/>
            <person name="Abrahante J.E."/>
            <person name="Garbe J."/>
        </authorList>
    </citation>
    <scope>NUCLEOTIDE SEQUENCE</scope>
    <source>
        <strain evidence="4">Duluth1</strain>
        <tissue evidence="4">Whole animal</tissue>
    </source>
</reference>
<evidence type="ECO:0000313" key="4">
    <source>
        <dbReference type="EMBL" id="KAH3707889.1"/>
    </source>
</evidence>
<dbReference type="Proteomes" id="UP000828390">
    <property type="component" value="Unassembled WGS sequence"/>
</dbReference>
<name>A0A9D3YXR6_DREPO</name>
<dbReference type="GO" id="GO:0003677">
    <property type="term" value="F:DNA binding"/>
    <property type="evidence" value="ECO:0007669"/>
    <property type="project" value="UniProtKB-KW"/>
</dbReference>
<sequence length="183" mass="20969">MWKYELGTVTDVADNTPTKGKWKTRVLKAVHSYWSDQIDSLTPLYSTLFFLRQDKYVPQYPDIDKSLMRWFEERRQQGVRVTGKKLKQEAFRFYSENGNQSFKASNGCGITLALDGIEDDLFQQSGYELLSEFKGFSDDDIEIAEKGCNLENVAGTTTGIELPESDDDTNYHYTSTNVDSDDH</sequence>
<keyword evidence="5" id="KW-1185">Reference proteome</keyword>
<keyword evidence="1" id="KW-0238">DNA-binding</keyword>
<dbReference type="Pfam" id="PF03221">
    <property type="entry name" value="HTH_Tnp_Tc5"/>
    <property type="match status" value="1"/>
</dbReference>
<reference evidence="4" key="1">
    <citation type="journal article" date="2019" name="bioRxiv">
        <title>The Genome of the Zebra Mussel, Dreissena polymorpha: A Resource for Invasive Species Research.</title>
        <authorList>
            <person name="McCartney M.A."/>
            <person name="Auch B."/>
            <person name="Kono T."/>
            <person name="Mallez S."/>
            <person name="Zhang Y."/>
            <person name="Obille A."/>
            <person name="Becker A."/>
            <person name="Abrahante J.E."/>
            <person name="Garbe J."/>
            <person name="Badalamenti J.P."/>
            <person name="Herman A."/>
            <person name="Mangelson H."/>
            <person name="Liachko I."/>
            <person name="Sullivan S."/>
            <person name="Sone E.D."/>
            <person name="Koren S."/>
            <person name="Silverstein K.A.T."/>
            <person name="Beckman K.B."/>
            <person name="Gohl D.M."/>
        </authorList>
    </citation>
    <scope>NUCLEOTIDE SEQUENCE</scope>
    <source>
        <strain evidence="4">Duluth1</strain>
        <tissue evidence="4">Whole animal</tissue>
    </source>
</reference>
<evidence type="ECO:0000313" key="5">
    <source>
        <dbReference type="Proteomes" id="UP000828390"/>
    </source>
</evidence>
<dbReference type="InterPro" id="IPR006600">
    <property type="entry name" value="HTH_CenpB_DNA-bd_dom"/>
</dbReference>